<protein>
    <submittedName>
        <fullName evidence="2">Uncharacterized protein</fullName>
    </submittedName>
</protein>
<keyword evidence="1" id="KW-1133">Transmembrane helix</keyword>
<accession>A0A1Q6A5B9</accession>
<name>A0A1Q6A5B9_9SPHI</name>
<proteinExistence type="predicted"/>
<dbReference type="RefSeq" id="WP_262493258.1">
    <property type="nucleotide sequence ID" value="NZ_FPAM01000007.1"/>
</dbReference>
<organism evidence="2 3">
    <name type="scientific">Mucilaginibacter polytrichastri</name>
    <dbReference type="NCBI Taxonomy" id="1302689"/>
    <lineage>
        <taxon>Bacteria</taxon>
        <taxon>Pseudomonadati</taxon>
        <taxon>Bacteroidota</taxon>
        <taxon>Sphingobacteriia</taxon>
        <taxon>Sphingobacteriales</taxon>
        <taxon>Sphingobacteriaceae</taxon>
        <taxon>Mucilaginibacter</taxon>
    </lineage>
</organism>
<keyword evidence="1" id="KW-0812">Transmembrane</keyword>
<feature type="transmembrane region" description="Helical" evidence="1">
    <location>
        <begin position="12"/>
        <end position="33"/>
    </location>
</feature>
<keyword evidence="1" id="KW-0472">Membrane</keyword>
<keyword evidence="3" id="KW-1185">Reference proteome</keyword>
<dbReference type="AlphaFoldDB" id="A0A1Q6A5B9"/>
<dbReference type="Proteomes" id="UP000186720">
    <property type="component" value="Unassembled WGS sequence"/>
</dbReference>
<dbReference type="STRING" id="1302689.RG47T_4674"/>
<evidence type="ECO:0000313" key="3">
    <source>
        <dbReference type="Proteomes" id="UP000186720"/>
    </source>
</evidence>
<evidence type="ECO:0000313" key="2">
    <source>
        <dbReference type="EMBL" id="OKS89192.1"/>
    </source>
</evidence>
<sequence>MVIKQIPVQKNVMNIFYIIMIVFFIIKVGIWGYQFGQWLKVH</sequence>
<dbReference type="EMBL" id="MPPL01000001">
    <property type="protein sequence ID" value="OKS89192.1"/>
    <property type="molecule type" value="Genomic_DNA"/>
</dbReference>
<evidence type="ECO:0000256" key="1">
    <source>
        <dbReference type="SAM" id="Phobius"/>
    </source>
</evidence>
<comment type="caution">
    <text evidence="2">The sequence shown here is derived from an EMBL/GenBank/DDBJ whole genome shotgun (WGS) entry which is preliminary data.</text>
</comment>
<gene>
    <name evidence="2" type="ORF">RG47T_4674</name>
</gene>
<reference evidence="2 3" key="1">
    <citation type="submission" date="2016-11" db="EMBL/GenBank/DDBJ databases">
        <title>Whole Genome Sequencing of Mucilaginibacter polytrichastri RG4-7(T) isolated from the moss sample.</title>
        <authorList>
            <person name="Li Y."/>
        </authorList>
    </citation>
    <scope>NUCLEOTIDE SEQUENCE [LARGE SCALE GENOMIC DNA]</scope>
    <source>
        <strain evidence="2 3">RG4-7</strain>
    </source>
</reference>